<organism evidence="2 3">
    <name type="scientific">Pontibacter mucosus</name>
    <dbReference type="NCBI Taxonomy" id="1649266"/>
    <lineage>
        <taxon>Bacteria</taxon>
        <taxon>Pseudomonadati</taxon>
        <taxon>Bacteroidota</taxon>
        <taxon>Cytophagia</taxon>
        <taxon>Cytophagales</taxon>
        <taxon>Hymenobacteraceae</taxon>
        <taxon>Pontibacter</taxon>
    </lineage>
</organism>
<gene>
    <name evidence="2" type="ORF">C8N40_11198</name>
</gene>
<accession>A0A2T5YD62</accession>
<comment type="caution">
    <text evidence="2">The sequence shown here is derived from an EMBL/GenBank/DDBJ whole genome shotgun (WGS) entry which is preliminary data.</text>
</comment>
<keyword evidence="1" id="KW-1133">Transmembrane helix</keyword>
<keyword evidence="1" id="KW-0472">Membrane</keyword>
<dbReference type="RefSeq" id="WP_108213358.1">
    <property type="nucleotide sequence ID" value="NZ_QBKI01000011.1"/>
</dbReference>
<reference evidence="2 3" key="1">
    <citation type="submission" date="2018-04" db="EMBL/GenBank/DDBJ databases">
        <title>Genomic Encyclopedia of Archaeal and Bacterial Type Strains, Phase II (KMG-II): from individual species to whole genera.</title>
        <authorList>
            <person name="Goeker M."/>
        </authorList>
    </citation>
    <scope>NUCLEOTIDE SEQUENCE [LARGE SCALE GENOMIC DNA]</scope>
    <source>
        <strain evidence="2 3">DSM 100162</strain>
    </source>
</reference>
<evidence type="ECO:0000256" key="1">
    <source>
        <dbReference type="SAM" id="Phobius"/>
    </source>
</evidence>
<dbReference type="EMBL" id="QBKI01000011">
    <property type="protein sequence ID" value="PTX14433.1"/>
    <property type="molecule type" value="Genomic_DNA"/>
</dbReference>
<proteinExistence type="predicted"/>
<dbReference type="Proteomes" id="UP000244225">
    <property type="component" value="Unassembled WGS sequence"/>
</dbReference>
<evidence type="ECO:0000313" key="2">
    <source>
        <dbReference type="EMBL" id="PTX14433.1"/>
    </source>
</evidence>
<name>A0A2T5YD62_9BACT</name>
<feature type="transmembrane region" description="Helical" evidence="1">
    <location>
        <begin position="9"/>
        <end position="27"/>
    </location>
</feature>
<keyword evidence="1" id="KW-0812">Transmembrane</keyword>
<protein>
    <submittedName>
        <fullName evidence="2">Uncharacterized protein</fullName>
    </submittedName>
</protein>
<evidence type="ECO:0000313" key="3">
    <source>
        <dbReference type="Proteomes" id="UP000244225"/>
    </source>
</evidence>
<feature type="transmembrane region" description="Helical" evidence="1">
    <location>
        <begin position="47"/>
        <end position="70"/>
    </location>
</feature>
<sequence>MKVLLTNPGLLYVAGAILTFAIIALSTRDWQYLRQEIYPLLLVVLTWPGFWLLYAVYLLCILGDWVIAGLKRAMRIKPRQLFCRHDFEFAYWIPEEHLHVHRCHKCGKTRGYELLEDGSEGKLLF</sequence>
<keyword evidence="3" id="KW-1185">Reference proteome</keyword>
<dbReference type="AlphaFoldDB" id="A0A2T5YD62"/>